<feature type="region of interest" description="Disordered" evidence="25">
    <location>
        <begin position="253"/>
        <end position="293"/>
    </location>
</feature>
<feature type="compositionally biased region" description="Low complexity" evidence="25">
    <location>
        <begin position="282"/>
        <end position="293"/>
    </location>
</feature>
<keyword evidence="10" id="KW-0735">Signal-anchor</keyword>
<evidence type="ECO:0000256" key="18">
    <source>
        <dbReference type="ARBA" id="ARBA00023163"/>
    </source>
</evidence>
<keyword evidence="7" id="KW-0153">Cholesterol metabolism</keyword>
<organism evidence="27">
    <name type="scientific">Nothobranchius rachovii</name>
    <name type="common">bluefin notho</name>
    <dbReference type="NCBI Taxonomy" id="451742"/>
    <lineage>
        <taxon>Eukaryota</taxon>
        <taxon>Metazoa</taxon>
        <taxon>Chordata</taxon>
        <taxon>Craniata</taxon>
        <taxon>Vertebrata</taxon>
        <taxon>Euteleostomi</taxon>
        <taxon>Actinopterygii</taxon>
        <taxon>Neopterygii</taxon>
        <taxon>Teleostei</taxon>
        <taxon>Neoteleostei</taxon>
        <taxon>Acanthomorphata</taxon>
        <taxon>Ovalentaria</taxon>
        <taxon>Atherinomorphae</taxon>
        <taxon>Cyprinodontiformes</taxon>
        <taxon>Nothobranchiidae</taxon>
        <taxon>Nothobranchius</taxon>
    </lineage>
</organism>
<name>A0A1A8Q2U0_9TELE</name>
<dbReference type="AlphaFoldDB" id="A0A1A8Q2U0"/>
<evidence type="ECO:0000256" key="7">
    <source>
        <dbReference type="ARBA" id="ARBA00022548"/>
    </source>
</evidence>
<dbReference type="PROSITE" id="PS50217">
    <property type="entry name" value="BZIP"/>
    <property type="match status" value="1"/>
</dbReference>
<dbReference type="GO" id="GO:0008203">
    <property type="term" value="P:cholesterol metabolic process"/>
    <property type="evidence" value="ECO:0007669"/>
    <property type="project" value="UniProtKB-KW"/>
</dbReference>
<dbReference type="EMBL" id="HAEH01009806">
    <property type="protein sequence ID" value="SBR88100.1"/>
    <property type="molecule type" value="Transcribed_RNA"/>
</dbReference>
<proteinExistence type="inferred from homology"/>
<evidence type="ECO:0000256" key="14">
    <source>
        <dbReference type="ARBA" id="ARBA00023121"/>
    </source>
</evidence>
<evidence type="ECO:0000256" key="11">
    <source>
        <dbReference type="ARBA" id="ARBA00022989"/>
    </source>
</evidence>
<evidence type="ECO:0000256" key="1">
    <source>
        <dbReference type="ARBA" id="ARBA00004123"/>
    </source>
</evidence>
<evidence type="ECO:0000256" key="4">
    <source>
        <dbReference type="ARBA" id="ARBA00008157"/>
    </source>
</evidence>
<evidence type="ECO:0000256" key="19">
    <source>
        <dbReference type="ARBA" id="ARBA00023166"/>
    </source>
</evidence>
<keyword evidence="6" id="KW-0678">Repressor</keyword>
<evidence type="ECO:0000256" key="2">
    <source>
        <dbReference type="ARBA" id="ARBA00004643"/>
    </source>
</evidence>
<dbReference type="Gene3D" id="1.10.880.10">
    <property type="entry name" value="Transcription factor, Skn-1-like, DNA-binding domain"/>
    <property type="match status" value="1"/>
</dbReference>
<dbReference type="InterPro" id="IPR008917">
    <property type="entry name" value="TF_DNA-bd_sf"/>
</dbReference>
<evidence type="ECO:0000256" key="3">
    <source>
        <dbReference type="ARBA" id="ARBA00004648"/>
    </source>
</evidence>
<keyword evidence="17" id="KW-0010">Activator</keyword>
<dbReference type="SMART" id="SM00338">
    <property type="entry name" value="BRLZ"/>
    <property type="match status" value="1"/>
</dbReference>
<dbReference type="InterPro" id="IPR004826">
    <property type="entry name" value="bZIP_Maf"/>
</dbReference>
<dbReference type="PANTHER" id="PTHR24411">
    <property type="entry name" value="NUCLEAR FACTOR ERYTHROID 2-RELATED FACTOR"/>
    <property type="match status" value="1"/>
</dbReference>
<keyword evidence="9" id="KW-0256">Endoplasmic reticulum</keyword>
<reference evidence="27" key="1">
    <citation type="submission" date="2016-05" db="EMBL/GenBank/DDBJ databases">
        <authorList>
            <person name="Lavstsen T."/>
            <person name="Jespersen J.S."/>
        </authorList>
    </citation>
    <scope>NUCLEOTIDE SEQUENCE</scope>
    <source>
        <tissue evidence="27">Brain</tissue>
    </source>
</reference>
<keyword evidence="14" id="KW-0446">Lipid-binding</keyword>
<keyword evidence="22" id="KW-0539">Nucleus</keyword>
<evidence type="ECO:0000256" key="5">
    <source>
        <dbReference type="ARBA" id="ARBA00020485"/>
    </source>
</evidence>
<keyword evidence="13" id="KW-0443">Lipid metabolism</keyword>
<keyword evidence="21" id="KW-0753">Steroid metabolism</keyword>
<reference evidence="27" key="2">
    <citation type="submission" date="2016-06" db="EMBL/GenBank/DDBJ databases">
        <title>The genome of a short-lived fish provides insights into sex chromosome evolution and the genetic control of aging.</title>
        <authorList>
            <person name="Reichwald K."/>
            <person name="Felder M."/>
            <person name="Petzold A."/>
            <person name="Koch P."/>
            <person name="Groth M."/>
            <person name="Platzer M."/>
        </authorList>
    </citation>
    <scope>NUCLEOTIDE SEQUENCE</scope>
    <source>
        <tissue evidence="27">Brain</tissue>
    </source>
</reference>
<sequence>MSEVRGGSEGLDAQTSDQESPADLELRWQDLLDLLQSENTDVGPPRAFERTSDSGTPGLFGGAGTQSHQQHSQAACTCSPTERFYNQQHYGDTIPAGFQIRCSSPWCVLGSENQSVQSRLLLTPSAELEDHSPEDIRTTLGTYNMDSLQPSAILFGQRPEENVVLGLDGDDTFTISDLSPLAQDFINRAEADSCEVPAGTPTLTSDRTFLCEEDTDDLTRPLSELLENSNMLEDIRLLDVALDEGLIPEVMTRLEEDEPLHDNDTDVRELGKKDGEDELDSDSGLSLDSSHSPASSCVSGSSAQYSFTSTSNFSCCASAVDDLFSEDESKGSDPGGGVTVKLEERAAEAVGRWEVVRNLSQTSFGNERFHSYSWKEHIVHDHTYSQGLSSAGSQRNPKQTKSTLKHSRTPYRHVSGTSRDECRARTFKIPFSNELIVHLPVEAFNDLLIHYQLADEQLALIRDIRRRGKNKIAAHNCRKRKQDVLLGLESEVSSLRRRHSQLLRERWEVIRLMSKIKQRLGLLSQEVFSNLRDEEGRLLDAAANTLLFVPEGGEAVASDNTNKQRDEKLSPTCLLWDK</sequence>
<dbReference type="GO" id="GO:0005634">
    <property type="term" value="C:nucleus"/>
    <property type="evidence" value="ECO:0007669"/>
    <property type="project" value="UniProtKB-SubCell"/>
</dbReference>
<evidence type="ECO:0000256" key="15">
    <source>
        <dbReference type="ARBA" id="ARBA00023125"/>
    </source>
</evidence>
<dbReference type="GO" id="GO:0000981">
    <property type="term" value="F:DNA-binding transcription factor activity, RNA polymerase II-specific"/>
    <property type="evidence" value="ECO:0007669"/>
    <property type="project" value="TreeGrafter"/>
</dbReference>
<feature type="region of interest" description="Disordered" evidence="25">
    <location>
        <begin position="1"/>
        <end position="23"/>
    </location>
</feature>
<evidence type="ECO:0000259" key="26">
    <source>
        <dbReference type="PROSITE" id="PS50217"/>
    </source>
</evidence>
<keyword evidence="16" id="KW-0472">Membrane</keyword>
<evidence type="ECO:0000256" key="22">
    <source>
        <dbReference type="ARBA" id="ARBA00023242"/>
    </source>
</evidence>
<keyword evidence="8" id="KW-0812">Transmembrane</keyword>
<dbReference type="Pfam" id="PF03131">
    <property type="entry name" value="bZIP_Maf"/>
    <property type="match status" value="1"/>
</dbReference>
<protein>
    <recommendedName>
        <fullName evidence="5">Endoplasmic reticulum membrane sensor NFE2L1</fullName>
    </recommendedName>
    <alternativeName>
        <fullName evidence="24">Nuclear factor erythroid 2-related factor 1</fullName>
    </alternativeName>
    <alternativeName>
        <fullName evidence="23">Nuclear factor, erythroid derived 2, like 1</fullName>
    </alternativeName>
</protein>
<evidence type="ECO:0000256" key="17">
    <source>
        <dbReference type="ARBA" id="ARBA00023159"/>
    </source>
</evidence>
<feature type="compositionally biased region" description="Polar residues" evidence="25">
    <location>
        <begin position="386"/>
        <end position="402"/>
    </location>
</feature>
<keyword evidence="20" id="KW-0325">Glycoprotein</keyword>
<accession>A0A1A8Q2U0</accession>
<keyword evidence="11" id="KW-1133">Transmembrane helix</keyword>
<evidence type="ECO:0000256" key="6">
    <source>
        <dbReference type="ARBA" id="ARBA00022491"/>
    </source>
</evidence>
<feature type="domain" description="BZIP" evidence="26">
    <location>
        <begin position="460"/>
        <end position="523"/>
    </location>
</feature>
<evidence type="ECO:0000256" key="12">
    <source>
        <dbReference type="ARBA" id="ARBA00023015"/>
    </source>
</evidence>
<dbReference type="PANTHER" id="PTHR24411:SF31">
    <property type="entry name" value="ENDOPLASMIC RETICULUM MEMBRANE SENSOR NFE2L1"/>
    <property type="match status" value="1"/>
</dbReference>
<evidence type="ECO:0000256" key="16">
    <source>
        <dbReference type="ARBA" id="ARBA00023136"/>
    </source>
</evidence>
<dbReference type="GO" id="GO:0005789">
    <property type="term" value="C:endoplasmic reticulum membrane"/>
    <property type="evidence" value="ECO:0007669"/>
    <property type="project" value="UniProtKB-SubCell"/>
</dbReference>
<dbReference type="PROSITE" id="PS00036">
    <property type="entry name" value="BZIP_BASIC"/>
    <property type="match status" value="1"/>
</dbReference>
<evidence type="ECO:0000256" key="25">
    <source>
        <dbReference type="SAM" id="MobiDB-lite"/>
    </source>
</evidence>
<evidence type="ECO:0000256" key="23">
    <source>
        <dbReference type="ARBA" id="ARBA00030985"/>
    </source>
</evidence>
<evidence type="ECO:0000256" key="21">
    <source>
        <dbReference type="ARBA" id="ARBA00023221"/>
    </source>
</evidence>
<evidence type="ECO:0000256" key="24">
    <source>
        <dbReference type="ARBA" id="ARBA00031659"/>
    </source>
</evidence>
<dbReference type="GO" id="GO:0000978">
    <property type="term" value="F:RNA polymerase II cis-regulatory region sequence-specific DNA binding"/>
    <property type="evidence" value="ECO:0007669"/>
    <property type="project" value="InterPro"/>
</dbReference>
<keyword evidence="12" id="KW-0805">Transcription regulation</keyword>
<comment type="similarity">
    <text evidence="4">Belongs to the bZIP family. CNC subfamily.</text>
</comment>
<keyword evidence="15" id="KW-0238">DNA-binding</keyword>
<keyword evidence="19" id="KW-1207">Sterol metabolism</keyword>
<dbReference type="InterPro" id="IPR047167">
    <property type="entry name" value="NFE2-like"/>
</dbReference>
<feature type="region of interest" description="Disordered" evidence="25">
    <location>
        <begin position="38"/>
        <end position="67"/>
    </location>
</feature>
<evidence type="ECO:0000256" key="8">
    <source>
        <dbReference type="ARBA" id="ARBA00022692"/>
    </source>
</evidence>
<feature type="region of interest" description="Disordered" evidence="25">
    <location>
        <begin position="386"/>
        <end position="417"/>
    </location>
</feature>
<evidence type="ECO:0000256" key="9">
    <source>
        <dbReference type="ARBA" id="ARBA00022824"/>
    </source>
</evidence>
<feature type="compositionally biased region" description="Basic and acidic residues" evidence="25">
    <location>
        <begin position="260"/>
        <end position="275"/>
    </location>
</feature>
<dbReference type="InterPro" id="IPR004827">
    <property type="entry name" value="bZIP"/>
</dbReference>
<evidence type="ECO:0000256" key="13">
    <source>
        <dbReference type="ARBA" id="ARBA00023098"/>
    </source>
</evidence>
<dbReference type="SUPFAM" id="SSF47454">
    <property type="entry name" value="A DNA-binding domain in eukaryotic transcription factors"/>
    <property type="match status" value="1"/>
</dbReference>
<evidence type="ECO:0000313" key="27">
    <source>
        <dbReference type="EMBL" id="SBR88100.1"/>
    </source>
</evidence>
<comment type="subcellular location">
    <subcellularLocation>
        <location evidence="3">Endoplasmic reticulum membrane</location>
        <topology evidence="3">Single-pass type II membrane protein</topology>
    </subcellularLocation>
    <subcellularLocation>
        <location evidence="2">Endoplasmic reticulum membrane</location>
        <topology evidence="2">Single-pass type III membrane protein</topology>
    </subcellularLocation>
    <subcellularLocation>
        <location evidence="1">Nucleus</location>
    </subcellularLocation>
</comment>
<evidence type="ECO:0000256" key="10">
    <source>
        <dbReference type="ARBA" id="ARBA00022968"/>
    </source>
</evidence>
<gene>
    <name evidence="27" type="primary">NFE2L1A</name>
</gene>
<keyword evidence="18" id="KW-0804">Transcription</keyword>
<dbReference type="GO" id="GO:0008289">
    <property type="term" value="F:lipid binding"/>
    <property type="evidence" value="ECO:0007669"/>
    <property type="project" value="UniProtKB-KW"/>
</dbReference>
<evidence type="ECO:0000256" key="20">
    <source>
        <dbReference type="ARBA" id="ARBA00023180"/>
    </source>
</evidence>